<proteinExistence type="predicted"/>
<gene>
    <name evidence="1" type="ORF">NDN08_008076</name>
</gene>
<comment type="caution">
    <text evidence="1">The sequence shown here is derived from an EMBL/GenBank/DDBJ whole genome shotgun (WGS) entry which is preliminary data.</text>
</comment>
<dbReference type="EMBL" id="JAMWBK010000002">
    <property type="protein sequence ID" value="KAJ8907974.1"/>
    <property type="molecule type" value="Genomic_DNA"/>
</dbReference>
<dbReference type="Proteomes" id="UP001157974">
    <property type="component" value="Unassembled WGS sequence"/>
</dbReference>
<name>A0AAV8V0Z8_9RHOD</name>
<dbReference type="AlphaFoldDB" id="A0AAV8V0Z8"/>
<evidence type="ECO:0000313" key="1">
    <source>
        <dbReference type="EMBL" id="KAJ8907974.1"/>
    </source>
</evidence>
<keyword evidence="2" id="KW-1185">Reference proteome</keyword>
<accession>A0AAV8V0Z8</accession>
<protein>
    <submittedName>
        <fullName evidence="1">Uncharacterized protein</fullName>
    </submittedName>
</protein>
<evidence type="ECO:0000313" key="2">
    <source>
        <dbReference type="Proteomes" id="UP001157974"/>
    </source>
</evidence>
<organism evidence="1 2">
    <name type="scientific">Rhodosorus marinus</name>
    <dbReference type="NCBI Taxonomy" id="101924"/>
    <lineage>
        <taxon>Eukaryota</taxon>
        <taxon>Rhodophyta</taxon>
        <taxon>Stylonematophyceae</taxon>
        <taxon>Stylonematales</taxon>
        <taxon>Stylonemataceae</taxon>
        <taxon>Rhodosorus</taxon>
    </lineage>
</organism>
<sequence>MLDSLYLLVNYGTTLECLASGVNCQGLKSDMTENSFRRVGVALWGVRLFFFVAGDPQRRERAFYFGDWFLPLGNLGSAEKEPVNLNVQLSC</sequence>
<reference evidence="1 2" key="1">
    <citation type="journal article" date="2023" name="Nat. Commun.">
        <title>Origin of minicircular mitochondrial genomes in red algae.</title>
        <authorList>
            <person name="Lee Y."/>
            <person name="Cho C.H."/>
            <person name="Lee Y.M."/>
            <person name="Park S.I."/>
            <person name="Yang J.H."/>
            <person name="West J.A."/>
            <person name="Bhattacharya D."/>
            <person name="Yoon H.S."/>
        </authorList>
    </citation>
    <scope>NUCLEOTIDE SEQUENCE [LARGE SCALE GENOMIC DNA]</scope>
    <source>
        <strain evidence="1 2">CCMP1338</strain>
        <tissue evidence="1">Whole cell</tissue>
    </source>
</reference>